<dbReference type="Proteomes" id="UP001296993">
    <property type="component" value="Unassembled WGS sequence"/>
</dbReference>
<keyword evidence="2" id="KW-1185">Reference proteome</keyword>
<evidence type="ECO:0000313" key="1">
    <source>
        <dbReference type="EMBL" id="MBP2385147.1"/>
    </source>
</evidence>
<name>A0ABS4X9L1_9MICC</name>
<proteinExistence type="predicted"/>
<gene>
    <name evidence="1" type="ORF">JOF47_000658</name>
</gene>
<comment type="caution">
    <text evidence="1">The sequence shown here is derived from an EMBL/GenBank/DDBJ whole genome shotgun (WGS) entry which is preliminary data.</text>
</comment>
<reference evidence="1 2" key="1">
    <citation type="submission" date="2021-03" db="EMBL/GenBank/DDBJ databases">
        <title>Sequencing the genomes of 1000 actinobacteria strains.</title>
        <authorList>
            <person name="Klenk H.-P."/>
        </authorList>
    </citation>
    <scope>NUCLEOTIDE SEQUENCE [LARGE SCALE GENOMIC DNA]</scope>
    <source>
        <strain evidence="1 2">DSM 15797</strain>
    </source>
</reference>
<evidence type="ECO:0000313" key="2">
    <source>
        <dbReference type="Proteomes" id="UP001296993"/>
    </source>
</evidence>
<accession>A0ABS4X9L1</accession>
<protein>
    <submittedName>
        <fullName evidence="1">Uncharacterized protein</fullName>
    </submittedName>
</protein>
<dbReference type="EMBL" id="JAGIOF010000001">
    <property type="protein sequence ID" value="MBP2385147.1"/>
    <property type="molecule type" value="Genomic_DNA"/>
</dbReference>
<sequence length="110" mass="12142">MRTTGASMVEDAERTNSPISCSFATASFEVIPSSLASSCTRTLATFLLSEGPRSLLESQSTNRLLLSCPASKWMPQALRRITDVFIVRRSSLGTHRVSIRFLTRFQVGRS</sequence>
<organism evidence="1 2">
    <name type="scientific">Paeniglutamicibacter kerguelensis</name>
    <dbReference type="NCBI Taxonomy" id="254788"/>
    <lineage>
        <taxon>Bacteria</taxon>
        <taxon>Bacillati</taxon>
        <taxon>Actinomycetota</taxon>
        <taxon>Actinomycetes</taxon>
        <taxon>Micrococcales</taxon>
        <taxon>Micrococcaceae</taxon>
        <taxon>Paeniglutamicibacter</taxon>
    </lineage>
</organism>